<accession>A0A7G6VTQ5</accession>
<evidence type="ECO:0000259" key="7">
    <source>
        <dbReference type="Pfam" id="PF02384"/>
    </source>
</evidence>
<dbReference type="Proteomes" id="UP000515297">
    <property type="component" value="Chromosome"/>
</dbReference>
<sequence>MATGIHSTGAIDDVKVADRWACDLGLAPVPLFSDEIEGDGSHQVLLDGGLGSFAISLTREELWRDRRAAEWAWSSGVPHHVTVTPDRVAVTRWDAKTPELFSLSSVHDRLDAFYKYLVADRVRSNKRVTEELVELFRKTRSAVAAAEMPDAESVNVFLALLAEGMEIGGRKHLPGIGRELLDALPGTSREMLVAEAAGQARRSDLLGLQPDLAIRHAGSEIFQEAHFALGQTSMPDLLGWIGPATAKRETRGTAHFTPPPLARTIAERALSELGDIRSRRELTVMDPACGSGSFLYEAIRTIRRMGFQGKLSVIGRDISEPAVSMARFVLALAASDWSPDGGLRIDLAVADSLRADLPRCDVLLMNPPFLSWNAMPAAERELTRELMGGLLQGRADLSMVFVLRALSALMPGGVLGALLPASLLTLLAAEKWRASLIERTDVRMLAFLGDYGLFRHATVQVAGLVLRSGKADSETPALAMIAGDTAQSTGDAFRAVRRGVAPVDDRRGRWHVYPIPSNAFLGTTWRLVPPAAAEALHRLQKLGATRRIGELFDVRQGIRTGRNGVFLVSAVEHSKLPPAERTWFRPAMTSDNLIDGKLTPDKWLFYPNDGDRKRIVDEEDLRSKVPEFHATYLAPYRAELAARSSIVRAGREDWWGLSERRSWSASDAPRIVSKYFGAPGSFALDPKGFYAVVQGYAWFPRTEATDADSVSIDDEGAYDLDATSATTILPELLPAFAALFNSEPFHTVLRLFSSYVGGGQYDLSPRFVNQVPVPDLVSAARDERVGARLNQLTRLGTHMAPQDSEWRAQVSSVVRSLYGEALFEDL</sequence>
<evidence type="ECO:0000313" key="9">
    <source>
        <dbReference type="Proteomes" id="UP000515297"/>
    </source>
</evidence>
<dbReference type="InterPro" id="IPR003356">
    <property type="entry name" value="DNA_methylase_A-5"/>
</dbReference>
<dbReference type="RefSeq" id="WP_160661146.1">
    <property type="nucleotide sequence ID" value="NZ_CP060052.1"/>
</dbReference>
<name>A0A7G6VTQ5_9SPHN</name>
<dbReference type="PANTHER" id="PTHR33841">
    <property type="entry name" value="DNA METHYLTRANSFERASE YEEA-RELATED"/>
    <property type="match status" value="1"/>
</dbReference>
<keyword evidence="4" id="KW-0808">Transferase</keyword>
<dbReference type="GO" id="GO:0032259">
    <property type="term" value="P:methylation"/>
    <property type="evidence" value="ECO:0007669"/>
    <property type="project" value="UniProtKB-KW"/>
</dbReference>
<keyword evidence="5" id="KW-0949">S-adenosyl-L-methionine</keyword>
<proteinExistence type="inferred from homology"/>
<evidence type="ECO:0000313" key="8">
    <source>
        <dbReference type="EMBL" id="QNE05120.1"/>
    </source>
</evidence>
<feature type="domain" description="DNA methylase adenine-specific" evidence="7">
    <location>
        <begin position="250"/>
        <end position="475"/>
    </location>
</feature>
<dbReference type="InterPro" id="IPR029063">
    <property type="entry name" value="SAM-dependent_MTases_sf"/>
</dbReference>
<evidence type="ECO:0000256" key="1">
    <source>
        <dbReference type="ARBA" id="ARBA00006594"/>
    </source>
</evidence>
<dbReference type="Gene3D" id="3.40.50.150">
    <property type="entry name" value="Vaccinia Virus protein VP39"/>
    <property type="match status" value="1"/>
</dbReference>
<keyword evidence="3 8" id="KW-0489">Methyltransferase</keyword>
<dbReference type="InterPro" id="IPR050953">
    <property type="entry name" value="N4_N6_ade-DNA_methylase"/>
</dbReference>
<protein>
    <recommendedName>
        <fullName evidence="2">site-specific DNA-methyltransferase (adenine-specific)</fullName>
        <ecNumber evidence="2">2.1.1.72</ecNumber>
    </recommendedName>
</protein>
<dbReference type="EC" id="2.1.1.72" evidence="2"/>
<evidence type="ECO:0000256" key="6">
    <source>
        <dbReference type="ARBA" id="ARBA00047942"/>
    </source>
</evidence>
<organism evidence="8 9">
    <name type="scientific">Croceicoccus marinus</name>
    <dbReference type="NCBI Taxonomy" id="450378"/>
    <lineage>
        <taxon>Bacteria</taxon>
        <taxon>Pseudomonadati</taxon>
        <taxon>Pseudomonadota</taxon>
        <taxon>Alphaproteobacteria</taxon>
        <taxon>Sphingomonadales</taxon>
        <taxon>Erythrobacteraceae</taxon>
        <taxon>Croceicoccus</taxon>
    </lineage>
</organism>
<dbReference type="GO" id="GO:0008170">
    <property type="term" value="F:N-methyltransferase activity"/>
    <property type="evidence" value="ECO:0007669"/>
    <property type="project" value="InterPro"/>
</dbReference>
<evidence type="ECO:0000256" key="2">
    <source>
        <dbReference type="ARBA" id="ARBA00011900"/>
    </source>
</evidence>
<evidence type="ECO:0000256" key="4">
    <source>
        <dbReference type="ARBA" id="ARBA00022679"/>
    </source>
</evidence>
<dbReference type="PANTHER" id="PTHR33841:SF5">
    <property type="entry name" value="DNA METHYLASE (MODIFICATION METHYLASE) (METHYLTRANSFERASE)-RELATED"/>
    <property type="match status" value="1"/>
</dbReference>
<dbReference type="PRINTS" id="PR00507">
    <property type="entry name" value="N12N6MTFRASE"/>
</dbReference>
<dbReference type="AlphaFoldDB" id="A0A7G6VTQ5"/>
<gene>
    <name evidence="8" type="ORF">H4O24_14735</name>
</gene>
<dbReference type="SUPFAM" id="SSF53335">
    <property type="entry name" value="S-adenosyl-L-methionine-dependent methyltransferases"/>
    <property type="match status" value="1"/>
</dbReference>
<dbReference type="GO" id="GO:0009007">
    <property type="term" value="F:site-specific DNA-methyltransferase (adenine-specific) activity"/>
    <property type="evidence" value="ECO:0007669"/>
    <property type="project" value="UniProtKB-EC"/>
</dbReference>
<comment type="similarity">
    <text evidence="1">Belongs to the N(4)/N(6)-methyltransferase family.</text>
</comment>
<dbReference type="EMBL" id="CP060052">
    <property type="protein sequence ID" value="QNE05120.1"/>
    <property type="molecule type" value="Genomic_DNA"/>
</dbReference>
<evidence type="ECO:0000256" key="3">
    <source>
        <dbReference type="ARBA" id="ARBA00022603"/>
    </source>
</evidence>
<reference evidence="8 9" key="1">
    <citation type="submission" date="2020-08" db="EMBL/GenBank/DDBJ databases">
        <authorList>
            <person name="Liu G."/>
            <person name="Sun C."/>
        </authorList>
    </citation>
    <scope>NUCLEOTIDE SEQUENCE [LARGE SCALE GENOMIC DNA]</scope>
    <source>
        <strain evidence="8 9">OT19</strain>
    </source>
</reference>
<dbReference type="GO" id="GO:0003677">
    <property type="term" value="F:DNA binding"/>
    <property type="evidence" value="ECO:0007669"/>
    <property type="project" value="InterPro"/>
</dbReference>
<comment type="catalytic activity">
    <reaction evidence="6">
        <text>a 2'-deoxyadenosine in DNA + S-adenosyl-L-methionine = an N(6)-methyl-2'-deoxyadenosine in DNA + S-adenosyl-L-homocysteine + H(+)</text>
        <dbReference type="Rhea" id="RHEA:15197"/>
        <dbReference type="Rhea" id="RHEA-COMP:12418"/>
        <dbReference type="Rhea" id="RHEA-COMP:12419"/>
        <dbReference type="ChEBI" id="CHEBI:15378"/>
        <dbReference type="ChEBI" id="CHEBI:57856"/>
        <dbReference type="ChEBI" id="CHEBI:59789"/>
        <dbReference type="ChEBI" id="CHEBI:90615"/>
        <dbReference type="ChEBI" id="CHEBI:90616"/>
        <dbReference type="EC" id="2.1.1.72"/>
    </reaction>
</comment>
<dbReference type="Pfam" id="PF02384">
    <property type="entry name" value="N6_Mtase"/>
    <property type="match status" value="1"/>
</dbReference>
<evidence type="ECO:0000256" key="5">
    <source>
        <dbReference type="ARBA" id="ARBA00022691"/>
    </source>
</evidence>